<evidence type="ECO:0000313" key="4">
    <source>
        <dbReference type="WBParaSite" id="ACOC_0000991401-mRNA-1"/>
    </source>
</evidence>
<keyword evidence="1" id="KW-0472">Membrane</keyword>
<evidence type="ECO:0000256" key="1">
    <source>
        <dbReference type="SAM" id="Phobius"/>
    </source>
</evidence>
<evidence type="ECO:0000313" key="2">
    <source>
        <dbReference type="EMBL" id="VDM61500.1"/>
    </source>
</evidence>
<gene>
    <name evidence="2" type="ORF">ACOC_LOCUS9915</name>
</gene>
<organism evidence="4">
    <name type="scientific">Angiostrongylus costaricensis</name>
    <name type="common">Nematode worm</name>
    <dbReference type="NCBI Taxonomy" id="334426"/>
    <lineage>
        <taxon>Eukaryota</taxon>
        <taxon>Metazoa</taxon>
        <taxon>Ecdysozoa</taxon>
        <taxon>Nematoda</taxon>
        <taxon>Chromadorea</taxon>
        <taxon>Rhabditida</taxon>
        <taxon>Rhabditina</taxon>
        <taxon>Rhabditomorpha</taxon>
        <taxon>Strongyloidea</taxon>
        <taxon>Metastrongylidae</taxon>
        <taxon>Angiostrongylus</taxon>
    </lineage>
</organism>
<sequence length="225" mass="25987">MWFLRDLQCFVYFTRGNNSAKFRRLYAVGGCMVLMWLSTHGFLLYRRQREHRYLTKKIPTISWEDFVEDYLMRGLVNLLLRSLICFIRSSLEQLIIVACGRRLHHPTSKIDANVRDQVAYDLRALVPAIHCRVLALIQKAPRSFRAGVLDSCARILTFTSKSSPLCFCILCVPSGVLRLSFRLPSRCSFIRIHKGLPVSPIYSSPQLLHEIRYVVPELMQSPSLP</sequence>
<reference evidence="2 3" key="2">
    <citation type="submission" date="2018-11" db="EMBL/GenBank/DDBJ databases">
        <authorList>
            <consortium name="Pathogen Informatics"/>
        </authorList>
    </citation>
    <scope>NUCLEOTIDE SEQUENCE [LARGE SCALE GENOMIC DNA]</scope>
    <source>
        <strain evidence="2 3">Costa Rica</strain>
    </source>
</reference>
<feature type="transmembrane region" description="Helical" evidence="1">
    <location>
        <begin position="25"/>
        <end position="45"/>
    </location>
</feature>
<name>A0A0R3PV87_ANGCS</name>
<dbReference type="AlphaFoldDB" id="A0A0R3PV87"/>
<protein>
    <submittedName>
        <fullName evidence="4">Transmembrane protein</fullName>
    </submittedName>
</protein>
<proteinExistence type="predicted"/>
<evidence type="ECO:0000313" key="3">
    <source>
        <dbReference type="Proteomes" id="UP000267027"/>
    </source>
</evidence>
<dbReference type="OrthoDB" id="5866253at2759"/>
<dbReference type="Proteomes" id="UP000267027">
    <property type="component" value="Unassembled WGS sequence"/>
</dbReference>
<reference evidence="4" key="1">
    <citation type="submission" date="2017-02" db="UniProtKB">
        <authorList>
            <consortium name="WormBaseParasite"/>
        </authorList>
    </citation>
    <scope>IDENTIFICATION</scope>
</reference>
<keyword evidence="3" id="KW-1185">Reference proteome</keyword>
<keyword evidence="1" id="KW-1133">Transmembrane helix</keyword>
<dbReference type="WBParaSite" id="ACOC_0000991401-mRNA-1">
    <property type="protein sequence ID" value="ACOC_0000991401-mRNA-1"/>
    <property type="gene ID" value="ACOC_0000991401"/>
</dbReference>
<keyword evidence="1" id="KW-0812">Transmembrane</keyword>
<dbReference type="EMBL" id="UYYA01004376">
    <property type="protein sequence ID" value="VDM61500.1"/>
    <property type="molecule type" value="Genomic_DNA"/>
</dbReference>
<accession>A0A0R3PV87</accession>